<dbReference type="Gene3D" id="3.40.50.720">
    <property type="entry name" value="NAD(P)-binding Rossmann-like Domain"/>
    <property type="match status" value="1"/>
</dbReference>
<keyword evidence="2" id="KW-0560">Oxidoreductase</keyword>
<dbReference type="PANTHER" id="PTHR42879">
    <property type="entry name" value="3-OXOACYL-(ACYL-CARRIER-PROTEIN) REDUCTASE"/>
    <property type="match status" value="1"/>
</dbReference>
<sequence length="252" mass="26192">MEARLTGKVAVVTGGGRDVGRAICLGLATEGAAVAVNYRRSAAEAEAVVKEIVAAGGRAIAYGADVTDYAAVKAMMEQVAADLGGIDILVNNAGLALRKRFVETGPEDWHSQIDACLYGALHCCHAAAPFIEARKNGRIISLVGDSSRVGESGLSIVAAARGGTIALMKSLARELGRSWTTANVVSLGLIETQHSDKAWLDANRDKLTRAYPLRRLGLPEDVAPTIVHLASPGASWITGQVISVSGGFSMVG</sequence>
<protein>
    <submittedName>
        <fullName evidence="3">SDR family oxidoreductase</fullName>
    </submittedName>
</protein>
<dbReference type="InterPro" id="IPR050259">
    <property type="entry name" value="SDR"/>
</dbReference>
<dbReference type="FunFam" id="3.40.50.720:FF:000173">
    <property type="entry name" value="3-oxoacyl-[acyl-carrier protein] reductase"/>
    <property type="match status" value="1"/>
</dbReference>
<reference evidence="3" key="2">
    <citation type="journal article" date="2021" name="Syst. Appl. Microbiol.">
        <title>Roseomonas hellenica sp. nov., isolated from roots of wild-growing Alkanna tinctoria.</title>
        <authorList>
            <person name="Rat A."/>
            <person name="Naranjo H.D."/>
            <person name="Lebbe L."/>
            <person name="Cnockaert M."/>
            <person name="Krigas N."/>
            <person name="Grigoriadou K."/>
            <person name="Maloupa E."/>
            <person name="Willems A."/>
        </authorList>
    </citation>
    <scope>NUCLEOTIDE SEQUENCE</scope>
    <source>
        <strain evidence="3">LMG 31228</strain>
    </source>
</reference>
<accession>A0A9X9XB71</accession>
<dbReference type="GO" id="GO:0016491">
    <property type="term" value="F:oxidoreductase activity"/>
    <property type="evidence" value="ECO:0007669"/>
    <property type="project" value="UniProtKB-KW"/>
</dbReference>
<comment type="caution">
    <text evidence="3">The sequence shown here is derived from an EMBL/GenBank/DDBJ whole genome shotgun (WGS) entry which is preliminary data.</text>
</comment>
<name>A0A9X9XB71_9PROT</name>
<keyword evidence="4" id="KW-1185">Reference proteome</keyword>
<dbReference type="EMBL" id="JAAEDL010000008">
    <property type="protein sequence ID" value="MBR0680957.1"/>
    <property type="molecule type" value="Genomic_DNA"/>
</dbReference>
<dbReference type="RefSeq" id="WP_211846482.1">
    <property type="nucleotide sequence ID" value="NZ_JAAEDL010000008.1"/>
</dbReference>
<evidence type="ECO:0000256" key="2">
    <source>
        <dbReference type="ARBA" id="ARBA00023002"/>
    </source>
</evidence>
<dbReference type="AlphaFoldDB" id="A0A9X9XB71"/>
<dbReference type="InterPro" id="IPR036291">
    <property type="entry name" value="NAD(P)-bd_dom_sf"/>
</dbReference>
<evidence type="ECO:0000313" key="3">
    <source>
        <dbReference type="EMBL" id="MBR0680957.1"/>
    </source>
</evidence>
<reference evidence="3" key="1">
    <citation type="submission" date="2020-01" db="EMBL/GenBank/DDBJ databases">
        <authorList>
            <person name="Rat A."/>
        </authorList>
    </citation>
    <scope>NUCLEOTIDE SEQUENCE</scope>
    <source>
        <strain evidence="3">LMG 31228</strain>
    </source>
</reference>
<organism evidence="3 4">
    <name type="scientific">Neoroseomonas eburnea</name>
    <dbReference type="NCBI Taxonomy" id="1346889"/>
    <lineage>
        <taxon>Bacteria</taxon>
        <taxon>Pseudomonadati</taxon>
        <taxon>Pseudomonadota</taxon>
        <taxon>Alphaproteobacteria</taxon>
        <taxon>Acetobacterales</taxon>
        <taxon>Acetobacteraceae</taxon>
        <taxon>Neoroseomonas</taxon>
    </lineage>
</organism>
<dbReference type="InterPro" id="IPR002347">
    <property type="entry name" value="SDR_fam"/>
</dbReference>
<comment type="similarity">
    <text evidence="1">Belongs to the short-chain dehydrogenases/reductases (SDR) family.</text>
</comment>
<gene>
    <name evidence="3" type="ORF">GXW74_10705</name>
</gene>
<dbReference type="Proteomes" id="UP001138709">
    <property type="component" value="Unassembled WGS sequence"/>
</dbReference>
<dbReference type="Pfam" id="PF13561">
    <property type="entry name" value="adh_short_C2"/>
    <property type="match status" value="1"/>
</dbReference>
<dbReference type="PRINTS" id="PR00081">
    <property type="entry name" value="GDHRDH"/>
</dbReference>
<dbReference type="SUPFAM" id="SSF51735">
    <property type="entry name" value="NAD(P)-binding Rossmann-fold domains"/>
    <property type="match status" value="1"/>
</dbReference>
<dbReference type="PRINTS" id="PR00080">
    <property type="entry name" value="SDRFAMILY"/>
</dbReference>
<proteinExistence type="inferred from homology"/>
<dbReference type="PANTHER" id="PTHR42879:SF2">
    <property type="entry name" value="3-OXOACYL-[ACYL-CARRIER-PROTEIN] REDUCTASE FABG"/>
    <property type="match status" value="1"/>
</dbReference>
<evidence type="ECO:0000313" key="4">
    <source>
        <dbReference type="Proteomes" id="UP001138709"/>
    </source>
</evidence>
<evidence type="ECO:0000256" key="1">
    <source>
        <dbReference type="ARBA" id="ARBA00006484"/>
    </source>
</evidence>